<evidence type="ECO:0000313" key="2">
    <source>
        <dbReference type="EMBL" id="BCT92406.1"/>
    </source>
</evidence>
<proteinExistence type="predicted"/>
<keyword evidence="3" id="KW-1185">Reference proteome</keyword>
<dbReference type="EMBL" id="AP024545">
    <property type="protein sequence ID" value="BCT92406.1"/>
    <property type="molecule type" value="Genomic_DNA"/>
</dbReference>
<accession>A0ABM7Q526</accession>
<reference evidence="2 3" key="1">
    <citation type="submission" date="2021-03" db="EMBL/GenBank/DDBJ databases">
        <title>Complete Genome Sequences of Two Lysobacter Strains Isolated from Sea Water (Lysobacter caseinilyticus) and Soil (Lysobacter helvus) in South Korea.</title>
        <authorList>
            <person name="Watanabe Y."/>
            <person name="Arakawa K."/>
        </authorList>
    </citation>
    <scope>NUCLEOTIDE SEQUENCE [LARGE SCALE GENOMIC DNA]</scope>
    <source>
        <strain evidence="2 3">KVB24</strain>
    </source>
</reference>
<evidence type="ECO:0008006" key="4">
    <source>
        <dbReference type="Google" id="ProtNLM"/>
    </source>
</evidence>
<organism evidence="2 3">
    <name type="scientific">Noviluteimonas caseinilytica</name>
    <dbReference type="NCBI Taxonomy" id="2675101"/>
    <lineage>
        <taxon>Bacteria</taxon>
        <taxon>Pseudomonadati</taxon>
        <taxon>Pseudomonadota</taxon>
        <taxon>Gammaproteobacteria</taxon>
        <taxon>Lysobacterales</taxon>
        <taxon>Lysobacteraceae</taxon>
        <taxon>Noviluteimonas</taxon>
    </lineage>
</organism>
<protein>
    <recommendedName>
        <fullName evidence="4">Cytochrome oxidase Cu insertion factor (SCO1/SenC/PrrC family)</fullName>
    </recommendedName>
</protein>
<name>A0ABM7Q526_9GAMM</name>
<keyword evidence="1" id="KW-0472">Membrane</keyword>
<keyword evidence="1" id="KW-1133">Transmembrane helix</keyword>
<gene>
    <name evidence="2" type="ORF">LYSCAS_14300</name>
</gene>
<dbReference type="Proteomes" id="UP000681317">
    <property type="component" value="Chromosome"/>
</dbReference>
<evidence type="ECO:0000256" key="1">
    <source>
        <dbReference type="SAM" id="Phobius"/>
    </source>
</evidence>
<sequence length="195" mass="21178">MNRPVDPAQATRNRNRMTLVAIALLFFGALAVAGFLRFSGWRPAGLKARGELLQPPADLRRVAPVLADGTQYAWNPATRTWRIAAMARDCDTTNAAACADVLSQLDTVWQLMGRDADRVDVLWVGAVPANGTRPGTLRAVRASDALRDGLPRSSDARGPVVVYILDPNGFVVLRYAPGFDPGDLRTDLSRLLKVN</sequence>
<feature type="transmembrane region" description="Helical" evidence="1">
    <location>
        <begin position="20"/>
        <end position="39"/>
    </location>
</feature>
<keyword evidence="1" id="KW-0812">Transmembrane</keyword>
<evidence type="ECO:0000313" key="3">
    <source>
        <dbReference type="Proteomes" id="UP000681317"/>
    </source>
</evidence>
<dbReference type="RefSeq" id="WP_213437150.1">
    <property type="nucleotide sequence ID" value="NZ_AP024545.1"/>
</dbReference>